<evidence type="ECO:0000313" key="5">
    <source>
        <dbReference type="EMBL" id="RCA11046.1"/>
    </source>
</evidence>
<evidence type="ECO:0000256" key="2">
    <source>
        <dbReference type="SAM" id="MobiDB-lite"/>
    </source>
</evidence>
<dbReference type="InterPro" id="IPR034829">
    <property type="entry name" value="DnaD-like_sf"/>
</dbReference>
<dbReference type="AlphaFoldDB" id="A0A367CEZ7"/>
<comment type="caution">
    <text evidence="5">The sequence shown here is derived from an EMBL/GenBank/DDBJ whole genome shotgun (WGS) entry which is preliminary data.</text>
</comment>
<reference evidence="5 6" key="1">
    <citation type="submission" date="2015-06" db="EMBL/GenBank/DDBJ databases">
        <title>The Genome Sequence of Enterococcus durans 4EA1.</title>
        <authorList>
            <consortium name="The Broad Institute Genomics Platform"/>
            <consortium name="The Broad Institute Genome Sequencing Center for Infectious Disease"/>
            <person name="Earl A.M."/>
            <person name="Van Tyne D."/>
            <person name="Lebreton F."/>
            <person name="Saavedra J.T."/>
            <person name="Gilmore M.S."/>
            <person name="Manson Mcguire A."/>
            <person name="Clock S."/>
            <person name="Crupain M."/>
            <person name="Rangan U."/>
            <person name="Young S."/>
            <person name="Abouelleil A."/>
            <person name="Cao P."/>
            <person name="Chapman S.B."/>
            <person name="Griggs A."/>
            <person name="Priest M."/>
            <person name="Shea T."/>
            <person name="Wortman J."/>
            <person name="Nusbaum C."/>
            <person name="Birren B."/>
        </authorList>
    </citation>
    <scope>NUCLEOTIDE SEQUENCE [LARGE SCALE GENOMIC DNA]</scope>
    <source>
        <strain evidence="5 6">4EA1</strain>
    </source>
</reference>
<dbReference type="RefSeq" id="WP_113845898.1">
    <property type="nucleotide sequence ID" value="NZ_JAANZI010000006.1"/>
</dbReference>
<dbReference type="Gene3D" id="1.10.10.630">
    <property type="entry name" value="DnaD domain-like"/>
    <property type="match status" value="1"/>
</dbReference>
<evidence type="ECO:0000256" key="1">
    <source>
        <dbReference type="ARBA" id="ARBA00093462"/>
    </source>
</evidence>
<organism evidence="5 6">
    <name type="scientific">Enterococcus durans</name>
    <dbReference type="NCBI Taxonomy" id="53345"/>
    <lineage>
        <taxon>Bacteria</taxon>
        <taxon>Bacillati</taxon>
        <taxon>Bacillota</taxon>
        <taxon>Bacilli</taxon>
        <taxon>Lactobacillales</taxon>
        <taxon>Enterococcaceae</taxon>
        <taxon>Enterococcus</taxon>
    </lineage>
</organism>
<dbReference type="Pfam" id="PF07261">
    <property type="entry name" value="DnaB_2"/>
    <property type="match status" value="1"/>
</dbReference>
<feature type="domain" description="DnaB/C C-terminal" evidence="3">
    <location>
        <begin position="163"/>
        <end position="235"/>
    </location>
</feature>
<sequence length="302" mass="34814">MARPVKDGLDYFPLDVDIFEDEKIEAIAGEFGIKGELTVIKLLCAVYKKGYFIVWNDLTKATLLKRLPGASKELLDQIVARLVAWGFFNEDLFNSAKVLTSENIQARYFEATKRRKSPKPTKYIINVNNNSQPNRDNDNINPQSKVNESKVNKIDEEDMGVYQFIQISWGKPPTGLLQGALGPMIKKWGSDIILFAFRLAFENSVEMPGLKKYVEAILESWSKQNIKTLDDALKSQEDYKNRKKKQSYTPKYQKNVRREKLPDWVNKPQEEQKIDPEKKAEIEARFEAYFSRTSDEKEGANN</sequence>
<proteinExistence type="inferred from homology"/>
<dbReference type="SUPFAM" id="SSF158499">
    <property type="entry name" value="DnaD domain-like"/>
    <property type="match status" value="1"/>
</dbReference>
<dbReference type="PANTHER" id="PTHR39196:SF1">
    <property type="entry name" value="PRIMOSOME, DNAD SUBUNIT"/>
    <property type="match status" value="1"/>
</dbReference>
<feature type="region of interest" description="Disordered" evidence="2">
    <location>
        <begin position="126"/>
        <end position="145"/>
    </location>
</feature>
<evidence type="ECO:0008006" key="7">
    <source>
        <dbReference type="Google" id="ProtNLM"/>
    </source>
</evidence>
<feature type="region of interest" description="Disordered" evidence="2">
    <location>
        <begin position="238"/>
        <end position="278"/>
    </location>
</feature>
<evidence type="ECO:0000259" key="3">
    <source>
        <dbReference type="Pfam" id="PF07261"/>
    </source>
</evidence>
<gene>
    <name evidence="5" type="ORF">EA71_01801</name>
</gene>
<dbReference type="Pfam" id="PF14297">
    <property type="entry name" value="Lin1244_N"/>
    <property type="match status" value="1"/>
</dbReference>
<feature type="domain" description="Lin1244/Lin1753-like N-terminal" evidence="4">
    <location>
        <begin position="11"/>
        <end position="104"/>
    </location>
</feature>
<protein>
    <recommendedName>
        <fullName evidence="7">DUF4373 domain-containing protein</fullName>
    </recommendedName>
</protein>
<evidence type="ECO:0000259" key="4">
    <source>
        <dbReference type="Pfam" id="PF14297"/>
    </source>
</evidence>
<dbReference type="InterPro" id="IPR025400">
    <property type="entry name" value="Lin1244/Lin1753-like_N"/>
</dbReference>
<feature type="compositionally biased region" description="Basic and acidic residues" evidence="2">
    <location>
        <begin position="256"/>
        <end position="278"/>
    </location>
</feature>
<dbReference type="EMBL" id="LEPB01000004">
    <property type="protein sequence ID" value="RCA11046.1"/>
    <property type="molecule type" value="Genomic_DNA"/>
</dbReference>
<dbReference type="NCBIfam" id="TIGR01446">
    <property type="entry name" value="DnaD_dom"/>
    <property type="match status" value="1"/>
</dbReference>
<accession>A0A367CEZ7</accession>
<dbReference type="PANTHER" id="PTHR39196">
    <property type="entry name" value="PRIMOSOME, DNAD SUBUNIT"/>
    <property type="match status" value="1"/>
</dbReference>
<name>A0A367CEZ7_9ENTE</name>
<evidence type="ECO:0000313" key="6">
    <source>
        <dbReference type="Proteomes" id="UP000252797"/>
    </source>
</evidence>
<comment type="similarity">
    <text evidence="1">Belongs to the DnaB/DnaD family.</text>
</comment>
<dbReference type="InterPro" id="IPR006343">
    <property type="entry name" value="DnaB/C_C"/>
</dbReference>
<dbReference type="Proteomes" id="UP000252797">
    <property type="component" value="Unassembled WGS sequence"/>
</dbReference>